<dbReference type="RefSeq" id="WP_188596368.1">
    <property type="nucleotide sequence ID" value="NZ_BMNL01000002.1"/>
</dbReference>
<dbReference type="OrthoDB" id="28767at2157"/>
<name>A0A830GUE3_9CREN</name>
<reference evidence="1" key="1">
    <citation type="journal article" date="2014" name="Int. J. Syst. Evol. Microbiol.">
        <title>Complete genome sequence of Corynebacterium casei LMG S-19264T (=DSM 44701T), isolated from a smear-ripened cheese.</title>
        <authorList>
            <consortium name="US DOE Joint Genome Institute (JGI-PGF)"/>
            <person name="Walter F."/>
            <person name="Albersmeier A."/>
            <person name="Kalinowski J."/>
            <person name="Ruckert C."/>
        </authorList>
    </citation>
    <scope>NUCLEOTIDE SEQUENCE</scope>
    <source>
        <strain evidence="1">JCM 10088</strain>
    </source>
</reference>
<gene>
    <name evidence="1" type="ORF">GCM10007981_10600</name>
</gene>
<sequence>MNTPRAGKYFLIGIITALALASLAAYSLSLLTPSIVVTTYAGGRPVNAFIQVFAVPPPGHGNSLIQVWNGTTIDGAARVPMTALLNVARGWIDEGLGGEGAGVEVIATYVNGSTVRYDMKFTTYKPSDALNALSNPVAGIIKLNYGSIKMNLTLTAKKPAGTTAQAPTPPAPAGCWWSLLWSWQTPQVDIPIAWVVDKAPNYLAGSLSAYYNQYTTATVYFYASAGITQGTSAGVTYRFIGYSSQVGAQNWNSLSFGLGQPSGGYLYHVGTLGVAGLRLICITGPTDQYDYEAFVSSIGQNGQLYFSANVSYINGFMSLYKAYTGVHPRYVPFDEIYEGSGHGYAYMFSNIQTYSPPFGFMGTIPIGLIISLTASRLGAQLSAPGLILANLAARLQVSATQISIISISVGHASSYPAYGDLLVAAVPVPYSNPSRSYFYYPYLLGFNVTGLGSYSSGASIYVDGPGVVFNQCAPIFDSYNWTAYVQIGGSPLLVPGGSVEAVIYDSRGSIVWSGSFSVPASFDGSPHEPVVVSVPWTVFNYGVPYNVYYMELTYGGYSTRYGSITYKPSTTTFTIYASFQSCPEHQSLNHE</sequence>
<dbReference type="EMBL" id="BMNL01000002">
    <property type="protein sequence ID" value="GGP20852.1"/>
    <property type="molecule type" value="Genomic_DNA"/>
</dbReference>
<comment type="caution">
    <text evidence="1">The sequence shown here is derived from an EMBL/GenBank/DDBJ whole genome shotgun (WGS) entry which is preliminary data.</text>
</comment>
<proteinExistence type="predicted"/>
<dbReference type="Proteomes" id="UP000610960">
    <property type="component" value="Unassembled WGS sequence"/>
</dbReference>
<accession>A0A830GUE3</accession>
<keyword evidence="2" id="KW-1185">Reference proteome</keyword>
<evidence type="ECO:0000313" key="1">
    <source>
        <dbReference type="EMBL" id="GGP20852.1"/>
    </source>
</evidence>
<protein>
    <submittedName>
        <fullName evidence="1">Uncharacterized protein</fullName>
    </submittedName>
</protein>
<reference evidence="1" key="2">
    <citation type="submission" date="2020-09" db="EMBL/GenBank/DDBJ databases">
        <authorList>
            <person name="Sun Q."/>
            <person name="Ohkuma M."/>
        </authorList>
    </citation>
    <scope>NUCLEOTIDE SEQUENCE</scope>
    <source>
        <strain evidence="1">JCM 10088</strain>
    </source>
</reference>
<dbReference type="AlphaFoldDB" id="A0A830GUE3"/>
<evidence type="ECO:0000313" key="2">
    <source>
        <dbReference type="Proteomes" id="UP000610960"/>
    </source>
</evidence>
<organism evidence="1 2">
    <name type="scientific">Thermocladium modestius</name>
    <dbReference type="NCBI Taxonomy" id="62609"/>
    <lineage>
        <taxon>Archaea</taxon>
        <taxon>Thermoproteota</taxon>
        <taxon>Thermoprotei</taxon>
        <taxon>Thermoproteales</taxon>
        <taxon>Thermoproteaceae</taxon>
        <taxon>Thermocladium</taxon>
    </lineage>
</organism>